<keyword evidence="2" id="KW-1185">Reference proteome</keyword>
<organism evidence="1 2">
    <name type="scientific">Enterococcus alishanensis</name>
    <dbReference type="NCBI Taxonomy" id="1303817"/>
    <lineage>
        <taxon>Bacteria</taxon>
        <taxon>Bacillati</taxon>
        <taxon>Bacillota</taxon>
        <taxon>Bacilli</taxon>
        <taxon>Lactobacillales</taxon>
        <taxon>Enterococcaceae</taxon>
        <taxon>Enterococcus</taxon>
    </lineage>
</organism>
<dbReference type="EMBL" id="JAHUZB010000016">
    <property type="protein sequence ID" value="MBV7392516.1"/>
    <property type="molecule type" value="Genomic_DNA"/>
</dbReference>
<protein>
    <recommendedName>
        <fullName evidence="3">Transposase</fullName>
    </recommendedName>
</protein>
<dbReference type="RefSeq" id="WP_218327729.1">
    <property type="nucleotide sequence ID" value="NZ_JAHUZB010000016.1"/>
</dbReference>
<comment type="caution">
    <text evidence="1">The sequence shown here is derived from an EMBL/GenBank/DDBJ whole genome shotgun (WGS) entry which is preliminary data.</text>
</comment>
<evidence type="ECO:0000313" key="2">
    <source>
        <dbReference type="Proteomes" id="UP000774130"/>
    </source>
</evidence>
<gene>
    <name evidence="1" type="ORF">KUA55_17855</name>
</gene>
<accession>A0ABS6THZ8</accession>
<evidence type="ECO:0008006" key="3">
    <source>
        <dbReference type="Google" id="ProtNLM"/>
    </source>
</evidence>
<evidence type="ECO:0000313" key="1">
    <source>
        <dbReference type="EMBL" id="MBV7392516.1"/>
    </source>
</evidence>
<reference evidence="1 2" key="1">
    <citation type="submission" date="2021-06" db="EMBL/GenBank/DDBJ databases">
        <title>Enterococcus alishanensis sp. nov., a novel lactic acid bacterium isolated from fresh coffee beans.</title>
        <authorList>
            <person name="Chen Y.-S."/>
        </authorList>
    </citation>
    <scope>NUCLEOTIDE SEQUENCE [LARGE SCALE GENOMIC DNA]</scope>
    <source>
        <strain evidence="1 2">ALS3</strain>
    </source>
</reference>
<name>A0ABS6THZ8_9ENTE</name>
<dbReference type="Proteomes" id="UP000774130">
    <property type="component" value="Unassembled WGS sequence"/>
</dbReference>
<sequence>MLKNNQKVVFFSGQQQIIDNKIPIDYQNILEYIEIGDSFLLMMAS</sequence>
<proteinExistence type="predicted"/>